<evidence type="ECO:0000259" key="7">
    <source>
        <dbReference type="Pfam" id="PF00361"/>
    </source>
</evidence>
<dbReference type="InterPro" id="IPR003918">
    <property type="entry name" value="NADH_UbQ_OxRdtase"/>
</dbReference>
<dbReference type="Pfam" id="PF00361">
    <property type="entry name" value="Proton_antipo_M"/>
    <property type="match status" value="1"/>
</dbReference>
<feature type="transmembrane region" description="Helical" evidence="6">
    <location>
        <begin position="33"/>
        <end position="52"/>
    </location>
</feature>
<dbReference type="AlphaFoldDB" id="A0A7C5TIW6"/>
<feature type="transmembrane region" description="Helical" evidence="6">
    <location>
        <begin position="6"/>
        <end position="26"/>
    </location>
</feature>
<evidence type="ECO:0000256" key="4">
    <source>
        <dbReference type="ARBA" id="ARBA00022989"/>
    </source>
</evidence>
<keyword evidence="5 6" id="KW-0472">Membrane</keyword>
<name>A0A7C5TIW6_9CREN</name>
<protein>
    <submittedName>
        <fullName evidence="8">Cation:proton antiporter</fullName>
    </submittedName>
</protein>
<feature type="transmembrane region" description="Helical" evidence="6">
    <location>
        <begin position="166"/>
        <end position="189"/>
    </location>
</feature>
<evidence type="ECO:0000256" key="2">
    <source>
        <dbReference type="ARBA" id="ARBA00022475"/>
    </source>
</evidence>
<evidence type="ECO:0000313" key="8">
    <source>
        <dbReference type="EMBL" id="HHP81153.1"/>
    </source>
</evidence>
<dbReference type="PRINTS" id="PR01437">
    <property type="entry name" value="NUOXDRDTASE4"/>
</dbReference>
<evidence type="ECO:0000256" key="6">
    <source>
        <dbReference type="SAM" id="Phobius"/>
    </source>
</evidence>
<feature type="transmembrane region" description="Helical" evidence="6">
    <location>
        <begin position="375"/>
        <end position="397"/>
    </location>
</feature>
<keyword evidence="3 6" id="KW-0812">Transmembrane</keyword>
<gene>
    <name evidence="8" type="ORF">ENM84_00660</name>
</gene>
<feature type="transmembrane region" description="Helical" evidence="6">
    <location>
        <begin position="72"/>
        <end position="98"/>
    </location>
</feature>
<keyword evidence="2" id="KW-1003">Cell membrane</keyword>
<evidence type="ECO:0000256" key="5">
    <source>
        <dbReference type="ARBA" id="ARBA00023136"/>
    </source>
</evidence>
<dbReference type="InterPro" id="IPR001750">
    <property type="entry name" value="ND/Mrp_TM"/>
</dbReference>
<keyword evidence="4 6" id="KW-1133">Transmembrane helix</keyword>
<dbReference type="PANTHER" id="PTHR42703:SF1">
    <property type="entry name" value="NA(+)_H(+) ANTIPORTER SUBUNIT D1"/>
    <property type="match status" value="1"/>
</dbReference>
<evidence type="ECO:0000256" key="1">
    <source>
        <dbReference type="ARBA" id="ARBA00004651"/>
    </source>
</evidence>
<dbReference type="GO" id="GO:0042773">
    <property type="term" value="P:ATP synthesis coupled electron transport"/>
    <property type="evidence" value="ECO:0007669"/>
    <property type="project" value="InterPro"/>
</dbReference>
<feature type="transmembrane region" description="Helical" evidence="6">
    <location>
        <begin position="110"/>
        <end position="131"/>
    </location>
</feature>
<dbReference type="InterPro" id="IPR050586">
    <property type="entry name" value="CPA3_Na-H_Antiporter_D"/>
</dbReference>
<reference evidence="8" key="1">
    <citation type="journal article" date="2020" name="mSystems">
        <title>Genome- and Community-Level Interaction Insights into Carbon Utilization and Element Cycling Functions of Hydrothermarchaeota in Hydrothermal Sediment.</title>
        <authorList>
            <person name="Zhou Z."/>
            <person name="Liu Y."/>
            <person name="Xu W."/>
            <person name="Pan J."/>
            <person name="Luo Z.H."/>
            <person name="Li M."/>
        </authorList>
    </citation>
    <scope>NUCLEOTIDE SEQUENCE [LARGE SCALE GENOMIC DNA]</scope>
    <source>
        <strain evidence="8">SpSt-1121</strain>
    </source>
</reference>
<dbReference type="EMBL" id="DRZI01000023">
    <property type="protein sequence ID" value="HHP81153.1"/>
    <property type="molecule type" value="Genomic_DNA"/>
</dbReference>
<feature type="transmembrane region" description="Helical" evidence="6">
    <location>
        <begin position="335"/>
        <end position="355"/>
    </location>
</feature>
<dbReference type="GO" id="GO:0005886">
    <property type="term" value="C:plasma membrane"/>
    <property type="evidence" value="ECO:0007669"/>
    <property type="project" value="UniProtKB-SubCell"/>
</dbReference>
<evidence type="ECO:0000256" key="3">
    <source>
        <dbReference type="ARBA" id="ARBA00022692"/>
    </source>
</evidence>
<feature type="transmembrane region" description="Helical" evidence="6">
    <location>
        <begin position="275"/>
        <end position="294"/>
    </location>
</feature>
<feature type="transmembrane region" description="Helical" evidence="6">
    <location>
        <begin position="449"/>
        <end position="475"/>
    </location>
</feature>
<accession>A0A7C5TIW6</accession>
<feature type="transmembrane region" description="Helical" evidence="6">
    <location>
        <begin position="487"/>
        <end position="511"/>
    </location>
</feature>
<feature type="transmembrane region" description="Helical" evidence="6">
    <location>
        <begin position="306"/>
        <end position="328"/>
    </location>
</feature>
<feature type="transmembrane region" description="Helical" evidence="6">
    <location>
        <begin position="137"/>
        <end position="154"/>
    </location>
</feature>
<proteinExistence type="predicted"/>
<comment type="subcellular location">
    <subcellularLocation>
        <location evidence="1">Cell membrane</location>
        <topology evidence="1">Multi-pass membrane protein</topology>
    </subcellularLocation>
</comment>
<dbReference type="PANTHER" id="PTHR42703">
    <property type="entry name" value="NADH DEHYDROGENASE"/>
    <property type="match status" value="1"/>
</dbReference>
<feature type="transmembrane region" description="Helical" evidence="6">
    <location>
        <begin position="409"/>
        <end position="429"/>
    </location>
</feature>
<feature type="transmembrane region" description="Helical" evidence="6">
    <location>
        <begin position="209"/>
        <end position="240"/>
    </location>
</feature>
<comment type="caution">
    <text evidence="8">The sequence shown here is derived from an EMBL/GenBank/DDBJ whole genome shotgun (WGS) entry which is preliminary data.</text>
</comment>
<sequence length="550" mass="60654">MIIHEAGLIPIMLVFAAFITPLFTLFTRNRYFYATYMLVIATVTSILSYRVLDAVVKGDIIVYVFGGWPPPLGITYTIDFMNGVLGFLASILLLKVSIYSFWYYEKVNGYEWLTTLMLLLIAGVMGCIYTGDAFNFFVMLEVLAVSSYALVSFFKKRRWAIEASISYAFIGALATTFFLFGVSFIYAAYGTLNMADISAKAQSIDTYSLSSWSGICIDDICFGNIALASAVSIALMLWALTFEAGLFPNNYWLPSAYTEAPTPASAIFAGIVDKVGTYGVLRILLTLFPANSILMFKVFDMPFRDVVLLFLSVLGIVTGCLGALIMSIQRDVKRFLSYSTISHIGLLFTPFIGFISSQSEEIMAKTLAAVIFHSIAHALTESMLFIALGTLAVVSGSRRIDSMKGYGRLYPVISLSIAIGMLSLLGLAPLPGFFSKYMLFLSMIESASYIQAISIIVISGISAIGYFRMLYLLFLPKPETSQERHRISLPSILCIAVSIILLILGLTYIMFDIYGKLIYYSETVTSINGVRRYIMAVDTIYLKLVEGGGG</sequence>
<feature type="domain" description="NADH:quinone oxidoreductase/Mrp antiporter transmembrane" evidence="7">
    <location>
        <begin position="132"/>
        <end position="459"/>
    </location>
</feature>
<dbReference type="GO" id="GO:0008137">
    <property type="term" value="F:NADH dehydrogenase (ubiquinone) activity"/>
    <property type="evidence" value="ECO:0007669"/>
    <property type="project" value="InterPro"/>
</dbReference>
<organism evidence="8">
    <name type="scientific">Ignisphaera aggregans</name>
    <dbReference type="NCBI Taxonomy" id="334771"/>
    <lineage>
        <taxon>Archaea</taxon>
        <taxon>Thermoproteota</taxon>
        <taxon>Thermoprotei</taxon>
        <taxon>Desulfurococcales</taxon>
        <taxon>Desulfurococcaceae</taxon>
        <taxon>Ignisphaera</taxon>
    </lineage>
</organism>